<dbReference type="Gramene" id="Pp3c3_21590V3.2">
    <property type="protein sequence ID" value="PAC:32942369.CDS.1"/>
    <property type="gene ID" value="Pp3c3_21590"/>
</dbReference>
<keyword evidence="4" id="KW-1185">Reference proteome</keyword>
<sequence>MQTPLSKSWSGRSTPSMTRRPPSLQEPYGDGGCASSISVVDEYDTKVCFSLGDPPNPALRARPTKSPPECRYKSHPNILFNRVVNCQNGENEQPCSSQYAACNDEDDQDCRCNTEPCAPPLDWDHYSTLRDIRCEDRQAYRQRKLEEYLRDMCARNELHGASERFDDYLIRCYAYANDELNKNSTKHAVGYLNNWSVLDVWVMRLYKGAMARLARAGTAYSDREHELLLSMLREECVALSSEQSSVLRARLKQTQQQLKTSDDQERNYKKILLLSQCNRMGAMQALKRRDWR</sequence>
<dbReference type="EnsemblPlants" id="Pp3c3_21590V3.1">
    <property type="protein sequence ID" value="PAC:32942368.CDS.1"/>
    <property type="gene ID" value="Pp3c3_21590"/>
</dbReference>
<reference evidence="2 4" key="2">
    <citation type="journal article" date="2018" name="Plant J.">
        <title>The Physcomitrella patens chromosome-scale assembly reveals moss genome structure and evolution.</title>
        <authorList>
            <person name="Lang D."/>
            <person name="Ullrich K.K."/>
            <person name="Murat F."/>
            <person name="Fuchs J."/>
            <person name="Jenkins J."/>
            <person name="Haas F.B."/>
            <person name="Piednoel M."/>
            <person name="Gundlach H."/>
            <person name="Van Bel M."/>
            <person name="Meyberg R."/>
            <person name="Vives C."/>
            <person name="Morata J."/>
            <person name="Symeonidi A."/>
            <person name="Hiss M."/>
            <person name="Muchero W."/>
            <person name="Kamisugi Y."/>
            <person name="Saleh O."/>
            <person name="Blanc G."/>
            <person name="Decker E.L."/>
            <person name="van Gessel N."/>
            <person name="Grimwood J."/>
            <person name="Hayes R.D."/>
            <person name="Graham S.W."/>
            <person name="Gunter L.E."/>
            <person name="McDaniel S.F."/>
            <person name="Hoernstein S.N.W."/>
            <person name="Larsson A."/>
            <person name="Li F.W."/>
            <person name="Perroud P.F."/>
            <person name="Phillips J."/>
            <person name="Ranjan P."/>
            <person name="Rokshar D.S."/>
            <person name="Rothfels C.J."/>
            <person name="Schneider L."/>
            <person name="Shu S."/>
            <person name="Stevenson D.W."/>
            <person name="Thummler F."/>
            <person name="Tillich M."/>
            <person name="Villarreal Aguilar J.C."/>
            <person name="Widiez T."/>
            <person name="Wong G.K."/>
            <person name="Wymore A."/>
            <person name="Zhang Y."/>
            <person name="Zimmer A.D."/>
            <person name="Quatrano R.S."/>
            <person name="Mayer K.F.X."/>
            <person name="Goodstein D."/>
            <person name="Casacuberta J.M."/>
            <person name="Vandepoele K."/>
            <person name="Reski R."/>
            <person name="Cuming A.C."/>
            <person name="Tuskan G.A."/>
            <person name="Maumus F."/>
            <person name="Salse J."/>
            <person name="Schmutz J."/>
            <person name="Rensing S.A."/>
        </authorList>
    </citation>
    <scope>NUCLEOTIDE SEQUENCE [LARGE SCALE GENOMIC DNA]</scope>
    <source>
        <strain evidence="3 4">cv. Gransden 2004</strain>
    </source>
</reference>
<dbReference type="EMBL" id="ABEU02000003">
    <property type="protein sequence ID" value="PNR57769.1"/>
    <property type="molecule type" value="Genomic_DNA"/>
</dbReference>
<gene>
    <name evidence="2" type="ORF">PHYPA_004763</name>
</gene>
<proteinExistence type="predicted"/>
<evidence type="ECO:0000256" key="1">
    <source>
        <dbReference type="SAM" id="MobiDB-lite"/>
    </source>
</evidence>
<dbReference type="InParanoid" id="A0A2K1KVG0"/>
<reference evidence="3" key="3">
    <citation type="submission" date="2020-12" db="UniProtKB">
        <authorList>
            <consortium name="EnsemblPlants"/>
        </authorList>
    </citation>
    <scope>IDENTIFICATION</scope>
</reference>
<evidence type="ECO:0000313" key="3">
    <source>
        <dbReference type="EnsemblPlants" id="PAC:32942368.CDS.1"/>
    </source>
</evidence>
<dbReference type="PaxDb" id="3218-PP1S47_238V6.1"/>
<dbReference type="EnsemblPlants" id="Pp3c3_21590V3.2">
    <property type="protein sequence ID" value="PAC:32942369.CDS.1"/>
    <property type="gene ID" value="Pp3c3_21590"/>
</dbReference>
<evidence type="ECO:0000313" key="2">
    <source>
        <dbReference type="EMBL" id="PNR57769.1"/>
    </source>
</evidence>
<feature type="region of interest" description="Disordered" evidence="1">
    <location>
        <begin position="1"/>
        <end position="31"/>
    </location>
</feature>
<feature type="compositionally biased region" description="Polar residues" evidence="1">
    <location>
        <begin position="1"/>
        <end position="17"/>
    </location>
</feature>
<dbReference type="Gramene" id="Pp3c3_21590V3.1">
    <property type="protein sequence ID" value="PAC:32942368.CDS.1"/>
    <property type="gene ID" value="Pp3c3_21590"/>
</dbReference>
<dbReference type="AlphaFoldDB" id="A0A2K1KVG0"/>
<name>A0A2K1KVG0_PHYPA</name>
<reference evidence="2 4" key="1">
    <citation type="journal article" date="2008" name="Science">
        <title>The Physcomitrella genome reveals evolutionary insights into the conquest of land by plants.</title>
        <authorList>
            <person name="Rensing S."/>
            <person name="Lang D."/>
            <person name="Zimmer A."/>
            <person name="Terry A."/>
            <person name="Salamov A."/>
            <person name="Shapiro H."/>
            <person name="Nishiyama T."/>
            <person name="Perroud P.-F."/>
            <person name="Lindquist E."/>
            <person name="Kamisugi Y."/>
            <person name="Tanahashi T."/>
            <person name="Sakakibara K."/>
            <person name="Fujita T."/>
            <person name="Oishi K."/>
            <person name="Shin-I T."/>
            <person name="Kuroki Y."/>
            <person name="Toyoda A."/>
            <person name="Suzuki Y."/>
            <person name="Hashimoto A."/>
            <person name="Yamaguchi K."/>
            <person name="Sugano A."/>
            <person name="Kohara Y."/>
            <person name="Fujiyama A."/>
            <person name="Anterola A."/>
            <person name="Aoki S."/>
            <person name="Ashton N."/>
            <person name="Barbazuk W.B."/>
            <person name="Barker E."/>
            <person name="Bennetzen J."/>
            <person name="Bezanilla M."/>
            <person name="Blankenship R."/>
            <person name="Cho S.H."/>
            <person name="Dutcher S."/>
            <person name="Estelle M."/>
            <person name="Fawcett J.A."/>
            <person name="Gundlach H."/>
            <person name="Hanada K."/>
            <person name="Heyl A."/>
            <person name="Hicks K.A."/>
            <person name="Hugh J."/>
            <person name="Lohr M."/>
            <person name="Mayer K."/>
            <person name="Melkozernov A."/>
            <person name="Murata T."/>
            <person name="Nelson D."/>
            <person name="Pils B."/>
            <person name="Prigge M."/>
            <person name="Reiss B."/>
            <person name="Renner T."/>
            <person name="Rombauts S."/>
            <person name="Rushton P."/>
            <person name="Sanderfoot A."/>
            <person name="Schween G."/>
            <person name="Shiu S.-H."/>
            <person name="Stueber K."/>
            <person name="Theodoulou F.L."/>
            <person name="Tu H."/>
            <person name="Van de Peer Y."/>
            <person name="Verrier P.J."/>
            <person name="Waters E."/>
            <person name="Wood A."/>
            <person name="Yang L."/>
            <person name="Cove D."/>
            <person name="Cuming A."/>
            <person name="Hasebe M."/>
            <person name="Lucas S."/>
            <person name="Mishler D.B."/>
            <person name="Reski R."/>
            <person name="Grigoriev I."/>
            <person name="Quatrano R.S."/>
            <person name="Boore J.L."/>
        </authorList>
    </citation>
    <scope>NUCLEOTIDE SEQUENCE [LARGE SCALE GENOMIC DNA]</scope>
    <source>
        <strain evidence="3 4">cv. Gransden 2004</strain>
    </source>
</reference>
<evidence type="ECO:0000313" key="4">
    <source>
        <dbReference type="Proteomes" id="UP000006727"/>
    </source>
</evidence>
<protein>
    <submittedName>
        <fullName evidence="2 3">Uncharacterized protein</fullName>
    </submittedName>
</protein>
<dbReference type="Proteomes" id="UP000006727">
    <property type="component" value="Chromosome 3"/>
</dbReference>
<accession>A0A2K1KVG0</accession>
<organism evidence="2">
    <name type="scientific">Physcomitrium patens</name>
    <name type="common">Spreading-leaved earth moss</name>
    <name type="synonym">Physcomitrella patens</name>
    <dbReference type="NCBI Taxonomy" id="3218"/>
    <lineage>
        <taxon>Eukaryota</taxon>
        <taxon>Viridiplantae</taxon>
        <taxon>Streptophyta</taxon>
        <taxon>Embryophyta</taxon>
        <taxon>Bryophyta</taxon>
        <taxon>Bryophytina</taxon>
        <taxon>Bryopsida</taxon>
        <taxon>Funariidae</taxon>
        <taxon>Funariales</taxon>
        <taxon>Funariaceae</taxon>
        <taxon>Physcomitrium</taxon>
    </lineage>
</organism>